<sequence>MDCSIITSNDYLWILHSLCVFSFPIYAIAIIALLRTKSTYFETYKHFLIWHTSTNFISEVYNSWFLLPTVHLPYPLLRFTGIMTQLGFSGLFQFYTINALIHQTAYSVIEMYLFRFKASMLNYKSTIFYTYLRINVYVIRVTLFLFLVVNISTYYYALEQQVISKIDLLFNHPEAPRVISCDSVVVAAPYRDPITMFNLAVWVVVVFVAFTATSSTTIYLWRYLRDNEHHSPAVIRMHRMLLITLFVQTLIHAIMLGGPNVMFLYAVIFGAQHEFMAKIAFYCLTTHGLVSTVAMMILTKPIQIAIVQMFKCSTWKKTSVTAGQYLERNTN</sequence>
<dbReference type="AlphaFoldDB" id="A8X2Z8"/>
<keyword evidence="3" id="KW-1185">Reference proteome</keyword>
<dbReference type="InParanoid" id="A8X2Z8"/>
<dbReference type="STRING" id="6238.A8X2Z8"/>
<name>A8X2Z8_CAEBR</name>
<feature type="transmembrane region" description="Helical" evidence="1">
    <location>
        <begin position="87"/>
        <end position="113"/>
    </location>
</feature>
<dbReference type="FunCoup" id="A8X2Z8">
    <property type="interactions" value="40"/>
</dbReference>
<dbReference type="PANTHER" id="PTHR46891:SF4">
    <property type="entry name" value="SERPENTINE RECEPTOR, CLASS H"/>
    <property type="match status" value="1"/>
</dbReference>
<accession>A8X2Z8</accession>
<keyword evidence="1" id="KW-1133">Transmembrane helix</keyword>
<reference evidence="2 3" key="1">
    <citation type="journal article" date="2003" name="PLoS Biol.">
        <title>The genome sequence of Caenorhabditis briggsae: a platform for comparative genomics.</title>
        <authorList>
            <person name="Stein L.D."/>
            <person name="Bao Z."/>
            <person name="Blasiar D."/>
            <person name="Blumenthal T."/>
            <person name="Brent M.R."/>
            <person name="Chen N."/>
            <person name="Chinwalla A."/>
            <person name="Clarke L."/>
            <person name="Clee C."/>
            <person name="Coghlan A."/>
            <person name="Coulson A."/>
            <person name="D'Eustachio P."/>
            <person name="Fitch D.H."/>
            <person name="Fulton L.A."/>
            <person name="Fulton R.E."/>
            <person name="Griffiths-Jones S."/>
            <person name="Harris T.W."/>
            <person name="Hillier L.W."/>
            <person name="Kamath R."/>
            <person name="Kuwabara P.E."/>
            <person name="Mardis E.R."/>
            <person name="Marra M.A."/>
            <person name="Miner T.L."/>
            <person name="Minx P."/>
            <person name="Mullikin J.C."/>
            <person name="Plumb R.W."/>
            <person name="Rogers J."/>
            <person name="Schein J.E."/>
            <person name="Sohrmann M."/>
            <person name="Spieth J."/>
            <person name="Stajich J.E."/>
            <person name="Wei C."/>
            <person name="Willey D."/>
            <person name="Wilson R.K."/>
            <person name="Durbin R."/>
            <person name="Waterston R.H."/>
        </authorList>
    </citation>
    <scope>NUCLEOTIDE SEQUENCE [LARGE SCALE GENOMIC DNA]</scope>
    <source>
        <strain evidence="2 3">AF16</strain>
    </source>
</reference>
<dbReference type="Pfam" id="PF10318">
    <property type="entry name" value="7TM_GPCR_Srh"/>
    <property type="match status" value="1"/>
</dbReference>
<dbReference type="RefSeq" id="XP_002647644.1">
    <property type="nucleotide sequence ID" value="XM_002647598.1"/>
</dbReference>
<proteinExistence type="predicted"/>
<evidence type="ECO:0000256" key="1">
    <source>
        <dbReference type="SAM" id="Phobius"/>
    </source>
</evidence>
<evidence type="ECO:0000313" key="3">
    <source>
        <dbReference type="Proteomes" id="UP000008549"/>
    </source>
</evidence>
<feature type="transmembrane region" description="Helical" evidence="1">
    <location>
        <begin position="199"/>
        <end position="221"/>
    </location>
</feature>
<dbReference type="PANTHER" id="PTHR46891">
    <property type="entry name" value="SERPENTINE RECEPTOR, CLASS H-RELATED"/>
    <property type="match status" value="1"/>
</dbReference>
<organism evidence="2 3">
    <name type="scientific">Caenorhabditis briggsae</name>
    <dbReference type="NCBI Taxonomy" id="6238"/>
    <lineage>
        <taxon>Eukaryota</taxon>
        <taxon>Metazoa</taxon>
        <taxon>Ecdysozoa</taxon>
        <taxon>Nematoda</taxon>
        <taxon>Chromadorea</taxon>
        <taxon>Rhabditida</taxon>
        <taxon>Rhabditina</taxon>
        <taxon>Rhabditomorpha</taxon>
        <taxon>Rhabditoidea</taxon>
        <taxon>Rhabditidae</taxon>
        <taxon>Peloderinae</taxon>
        <taxon>Caenorhabditis</taxon>
    </lineage>
</organism>
<evidence type="ECO:0000313" key="2">
    <source>
        <dbReference type="EMBL" id="CAP27008.1"/>
    </source>
</evidence>
<dbReference type="EMBL" id="HE601320">
    <property type="protein sequence ID" value="CAP27008.1"/>
    <property type="molecule type" value="Genomic_DNA"/>
</dbReference>
<feature type="transmembrane region" description="Helical" evidence="1">
    <location>
        <begin position="279"/>
        <end position="299"/>
    </location>
</feature>
<dbReference type="HOGENOM" id="CLU_067921_1_0_1"/>
<dbReference type="eggNOG" id="ENOG502TH13">
    <property type="taxonomic scope" value="Eukaryota"/>
</dbReference>
<feature type="transmembrane region" description="Helical" evidence="1">
    <location>
        <begin position="12"/>
        <end position="35"/>
    </location>
</feature>
<keyword evidence="1" id="KW-0812">Transmembrane</keyword>
<feature type="transmembrane region" description="Helical" evidence="1">
    <location>
        <begin position="241"/>
        <end position="267"/>
    </location>
</feature>
<feature type="transmembrane region" description="Helical" evidence="1">
    <location>
        <begin position="134"/>
        <end position="157"/>
    </location>
</feature>
<reference evidence="2 3" key="2">
    <citation type="journal article" date="2011" name="PLoS Genet.">
        <title>Caenorhabditis briggsae recombinant inbred line genotypes reveal inter-strain incompatibility and the evolution of recombination.</title>
        <authorList>
            <person name="Ross J.A."/>
            <person name="Koboldt D.C."/>
            <person name="Staisch J.E."/>
            <person name="Chamberlin H.M."/>
            <person name="Gupta B.P."/>
            <person name="Miller R.D."/>
            <person name="Baird S.E."/>
            <person name="Haag E.S."/>
        </authorList>
    </citation>
    <scope>NUCLEOTIDE SEQUENCE [LARGE SCALE GENOMIC DNA]</scope>
    <source>
        <strain evidence="2 3">AF16</strain>
    </source>
</reference>
<dbReference type="CTD" id="8589642"/>
<keyword evidence="1" id="KW-0472">Membrane</keyword>
<protein>
    <submittedName>
        <fullName evidence="2">Protein CBR-SRH-18</fullName>
    </submittedName>
</protein>
<gene>
    <name evidence="4" type="primary">srh-18</name>
    <name evidence="2" type="synonym">Cbr-srh-18</name>
    <name evidence="4" type="ORF">CBG06743</name>
    <name evidence="2" type="ORF">CBG_06743</name>
</gene>
<dbReference type="KEGG" id="cbr:CBG_06743"/>
<dbReference type="WormBase" id="CBG06743">
    <property type="protein sequence ID" value="CBP25019"/>
    <property type="gene ID" value="WBGene00028975"/>
    <property type="gene designation" value="Cbr-srh-18"/>
</dbReference>
<dbReference type="OMA" id="FQFYTIN"/>
<evidence type="ECO:0000313" key="4">
    <source>
        <dbReference type="WormBase" id="CBG06743"/>
    </source>
</evidence>
<dbReference type="GeneID" id="8589642"/>
<dbReference type="Proteomes" id="UP000008549">
    <property type="component" value="Unassembled WGS sequence"/>
</dbReference>
<dbReference type="InterPro" id="IPR019422">
    <property type="entry name" value="7TM_GPCR_serpentine_rcpt_Srh"/>
</dbReference>